<accession>A0A0D1I6T7</accession>
<dbReference type="PATRIC" id="fig|1423.173.peg.4955"/>
<gene>
    <name evidence="1" type="ORF">SC09_contig8orf00156</name>
</gene>
<evidence type="ECO:0000313" key="2">
    <source>
        <dbReference type="Proteomes" id="UP000032247"/>
    </source>
</evidence>
<dbReference type="EMBL" id="JXBC01000014">
    <property type="protein sequence ID" value="KIU04498.1"/>
    <property type="molecule type" value="Genomic_DNA"/>
</dbReference>
<dbReference type="GeneID" id="39574385"/>
<reference evidence="1 2" key="1">
    <citation type="submission" date="2014-12" db="EMBL/GenBank/DDBJ databases">
        <title>Comparative genome analysis of Bacillus coagulans HM-08, Clostridium butyricum HM-68, Bacillus subtilis HM-66 and Bacillus licheniformis BL-09.</title>
        <authorList>
            <person name="Zhang H."/>
        </authorList>
    </citation>
    <scope>NUCLEOTIDE SEQUENCE [LARGE SCALE GENOMIC DNA]</scope>
    <source>
        <strain evidence="1 2">HM-66</strain>
    </source>
</reference>
<dbReference type="RefSeq" id="WP_043859093.1">
    <property type="nucleotide sequence ID" value="NZ_CP061871.1"/>
</dbReference>
<dbReference type="Proteomes" id="UP000032247">
    <property type="component" value="Unassembled WGS sequence"/>
</dbReference>
<evidence type="ECO:0000313" key="1">
    <source>
        <dbReference type="EMBL" id="KIU04498.1"/>
    </source>
</evidence>
<sequence length="70" mass="8008">MNSKGIIFFTENVVKDDCLLISLFNAEETKGQFKYKGKVKKVYPDRVVLRVSEGNEVTVSFNDIISYTKL</sequence>
<comment type="caution">
    <text evidence="1">The sequence shown here is derived from an EMBL/GenBank/DDBJ whole genome shotgun (WGS) entry which is preliminary data.</text>
</comment>
<organism evidence="1 2">
    <name type="scientific">Bacillus subtilis</name>
    <dbReference type="NCBI Taxonomy" id="1423"/>
    <lineage>
        <taxon>Bacteria</taxon>
        <taxon>Bacillati</taxon>
        <taxon>Bacillota</taxon>
        <taxon>Bacilli</taxon>
        <taxon>Bacillales</taxon>
        <taxon>Bacillaceae</taxon>
        <taxon>Bacillus</taxon>
    </lineage>
</organism>
<dbReference type="AlphaFoldDB" id="A0A0D1I6T7"/>
<name>A0A0D1I6T7_BACIU</name>
<proteinExistence type="predicted"/>
<protein>
    <submittedName>
        <fullName evidence="1">Uncharacterized protein</fullName>
    </submittedName>
</protein>